<feature type="domain" description="Amidohydrolase-related" evidence="2">
    <location>
        <begin position="75"/>
        <end position="438"/>
    </location>
</feature>
<dbReference type="Pfam" id="PF01979">
    <property type="entry name" value="Amidohydro_1"/>
    <property type="match status" value="1"/>
</dbReference>
<evidence type="ECO:0000259" key="2">
    <source>
        <dbReference type="Pfam" id="PF01979"/>
    </source>
</evidence>
<dbReference type="OrthoDB" id="9807210at2"/>
<dbReference type="GO" id="GO:0016810">
    <property type="term" value="F:hydrolase activity, acting on carbon-nitrogen (but not peptide) bonds"/>
    <property type="evidence" value="ECO:0007669"/>
    <property type="project" value="InterPro"/>
</dbReference>
<dbReference type="NCBIfam" id="NF004801">
    <property type="entry name" value="PRK06151.1"/>
    <property type="match status" value="1"/>
</dbReference>
<name>H0UKW7_9BACT</name>
<reference evidence="3 4" key="1">
    <citation type="submission" date="2011-11" db="EMBL/GenBank/DDBJ databases">
        <title>The Noncontiguous Finished genome of Jonquetella anthropi DSM 22815.</title>
        <authorList>
            <consortium name="US DOE Joint Genome Institute (JGI-PGF)"/>
            <person name="Lucas S."/>
            <person name="Copeland A."/>
            <person name="Lapidus A."/>
            <person name="Glavina del Rio T."/>
            <person name="Dalin E."/>
            <person name="Tice H."/>
            <person name="Bruce D."/>
            <person name="Goodwin L."/>
            <person name="Pitluck S."/>
            <person name="Peters L."/>
            <person name="Mikhailova N."/>
            <person name="Held B."/>
            <person name="Kyrpides N."/>
            <person name="Mavromatis K."/>
            <person name="Ivanova N."/>
            <person name="Markowitz V."/>
            <person name="Cheng J.-F."/>
            <person name="Hugenholtz P."/>
            <person name="Woyke T."/>
            <person name="Wu D."/>
            <person name="Gronow S."/>
            <person name="Wellnitz S."/>
            <person name="Brambilla E."/>
            <person name="Klenk H.-P."/>
            <person name="Eisen J.A."/>
        </authorList>
    </citation>
    <scope>NUCLEOTIDE SEQUENCE [LARGE SCALE GENOMIC DNA]</scope>
    <source>
        <strain evidence="3 4">DSM 22815</strain>
    </source>
</reference>
<dbReference type="Gene3D" id="3.20.20.140">
    <property type="entry name" value="Metal-dependent hydrolases"/>
    <property type="match status" value="1"/>
</dbReference>
<dbReference type="InterPro" id="IPR050287">
    <property type="entry name" value="MTA/SAH_deaminase"/>
</dbReference>
<dbReference type="PANTHER" id="PTHR43794:SF11">
    <property type="entry name" value="AMIDOHYDROLASE-RELATED DOMAIN-CONTAINING PROTEIN"/>
    <property type="match status" value="1"/>
</dbReference>
<gene>
    <name evidence="3" type="ORF">JonanDRAFT_0953</name>
</gene>
<evidence type="ECO:0000256" key="1">
    <source>
        <dbReference type="ARBA" id="ARBA00022801"/>
    </source>
</evidence>
<dbReference type="eggNOG" id="COG0402">
    <property type="taxonomic scope" value="Bacteria"/>
</dbReference>
<accession>H0UKW7</accession>
<dbReference type="STRING" id="885272.JonanDRAFT_0953"/>
<evidence type="ECO:0000313" key="4">
    <source>
        <dbReference type="Proteomes" id="UP000003806"/>
    </source>
</evidence>
<dbReference type="EMBL" id="CM001376">
    <property type="protein sequence ID" value="EHM13326.1"/>
    <property type="molecule type" value="Genomic_DNA"/>
</dbReference>
<keyword evidence="4" id="KW-1185">Reference proteome</keyword>
<dbReference type="AlphaFoldDB" id="H0UKW7"/>
<keyword evidence="1 3" id="KW-0378">Hydrolase</keyword>
<dbReference type="Gene3D" id="2.30.40.10">
    <property type="entry name" value="Urease, subunit C, domain 1"/>
    <property type="match status" value="1"/>
</dbReference>
<dbReference type="PANTHER" id="PTHR43794">
    <property type="entry name" value="AMINOHYDROLASE SSNA-RELATED"/>
    <property type="match status" value="1"/>
</dbReference>
<dbReference type="HOGENOM" id="CLU_012358_2_4_0"/>
<dbReference type="SUPFAM" id="SSF51338">
    <property type="entry name" value="Composite domain of metallo-dependent hydrolases"/>
    <property type="match status" value="2"/>
</dbReference>
<protein>
    <submittedName>
        <fullName evidence="3">Cytosine deaminase-like metal-dependent hydrolase</fullName>
    </submittedName>
</protein>
<sequence>MKTRIKARYVIGFDGHGHRIIENGQVVYEGQNILYVGAKEFPGTVDREIDCGCSLVSPGLIDLDALGDIDHGLYHWEVPSQKNASLMWSKKYWDQGPREFMTPEEEAFKSLYAYAALVRAGITTAMPITSVLYKACAETYEEIEAAAYNARDVGLRVYLGPSYQSGNRVVASDGTTSVLYDEEAGKKGLERAIRFANVYGGWADGLINAVMVPERIETQTIDNLVRSKAAAREIGCPMRLHAAQGSFEYNWIVSHHSKTPLQLLDSLGILDDRTLIPHGLFVQGFSELSNPLPGDDLALLAERKTTVIHCPLVYARGGTALESFGRYRRAGVNMAMGTDTFPCDLLLNISVGSMMARRVDKSPEGNRVADFFETATLGGARALGRDDLGRLAAGAKADIVVFDLSGRHIGPIDDPLRTLVNSGSGRDLKLSVINGRVVFENGRVLGIDESRLDERAQQYYDRMKASVAERDFRGQSLDELFAPSFPAWK</sequence>
<dbReference type="SUPFAM" id="SSF51556">
    <property type="entry name" value="Metallo-dependent hydrolases"/>
    <property type="match status" value="1"/>
</dbReference>
<dbReference type="InterPro" id="IPR032466">
    <property type="entry name" value="Metal_Hydrolase"/>
</dbReference>
<dbReference type="RefSeq" id="WP_008522988.1">
    <property type="nucleotide sequence ID" value="NZ_CM001376.1"/>
</dbReference>
<dbReference type="InterPro" id="IPR006680">
    <property type="entry name" value="Amidohydro-rel"/>
</dbReference>
<proteinExistence type="predicted"/>
<organism evidence="3 4">
    <name type="scientific">Jonquetella anthropi DSM 22815</name>
    <dbReference type="NCBI Taxonomy" id="885272"/>
    <lineage>
        <taxon>Bacteria</taxon>
        <taxon>Thermotogati</taxon>
        <taxon>Synergistota</taxon>
        <taxon>Synergistia</taxon>
        <taxon>Synergistales</taxon>
        <taxon>Dethiosulfovibrionaceae</taxon>
        <taxon>Jonquetella</taxon>
    </lineage>
</organism>
<evidence type="ECO:0000313" key="3">
    <source>
        <dbReference type="EMBL" id="EHM13326.1"/>
    </source>
</evidence>
<dbReference type="Proteomes" id="UP000003806">
    <property type="component" value="Chromosome"/>
</dbReference>
<dbReference type="InterPro" id="IPR011059">
    <property type="entry name" value="Metal-dep_hydrolase_composite"/>
</dbReference>